<feature type="region of interest" description="Disordered" evidence="1">
    <location>
        <begin position="137"/>
        <end position="199"/>
    </location>
</feature>
<feature type="compositionally biased region" description="Low complexity" evidence="1">
    <location>
        <begin position="90"/>
        <end position="108"/>
    </location>
</feature>
<dbReference type="EMBL" id="LAZR01006272">
    <property type="protein sequence ID" value="KKM93372.1"/>
    <property type="molecule type" value="Genomic_DNA"/>
</dbReference>
<organism evidence="2">
    <name type="scientific">marine sediment metagenome</name>
    <dbReference type="NCBI Taxonomy" id="412755"/>
    <lineage>
        <taxon>unclassified sequences</taxon>
        <taxon>metagenomes</taxon>
        <taxon>ecological metagenomes</taxon>
    </lineage>
</organism>
<dbReference type="AlphaFoldDB" id="A0A0F9PJA9"/>
<evidence type="ECO:0000313" key="2">
    <source>
        <dbReference type="EMBL" id="KKM93372.1"/>
    </source>
</evidence>
<comment type="caution">
    <text evidence="2">The sequence shown here is derived from an EMBL/GenBank/DDBJ whole genome shotgun (WGS) entry which is preliminary data.</text>
</comment>
<feature type="non-terminal residue" evidence="2">
    <location>
        <position position="199"/>
    </location>
</feature>
<evidence type="ECO:0000256" key="1">
    <source>
        <dbReference type="SAM" id="MobiDB-lite"/>
    </source>
</evidence>
<proteinExistence type="predicted"/>
<protein>
    <submittedName>
        <fullName evidence="2">Uncharacterized protein</fullName>
    </submittedName>
</protein>
<reference evidence="2" key="1">
    <citation type="journal article" date="2015" name="Nature">
        <title>Complex archaea that bridge the gap between prokaryotes and eukaryotes.</title>
        <authorList>
            <person name="Spang A."/>
            <person name="Saw J.H."/>
            <person name="Jorgensen S.L."/>
            <person name="Zaremba-Niedzwiedzka K."/>
            <person name="Martijn J."/>
            <person name="Lind A.E."/>
            <person name="van Eijk R."/>
            <person name="Schleper C."/>
            <person name="Guy L."/>
            <person name="Ettema T.J."/>
        </authorList>
    </citation>
    <scope>NUCLEOTIDE SEQUENCE</scope>
</reference>
<sequence>MGIEVGVSRYLGQGFSGVGSYGGQKPPPKDFKRTPKNRVPVTKNEGIPKPDTVVEQPETVEGTDREVRSAPNIRYIDSLSRGGSETAVIRDSSGSIRTTSRGSTFTRGPQLSLSERVRASFGQILPEEKKQIGTLTTSRYLPPSGTAPTYKGPTFEAPERNKGRISSLRRTAAAPGIRKLRQATQQALTRSYSNPNMRR</sequence>
<accession>A0A0F9PJA9</accession>
<gene>
    <name evidence="2" type="ORF">LCGC14_1209000</name>
</gene>
<feature type="region of interest" description="Disordered" evidence="1">
    <location>
        <begin position="13"/>
        <end position="68"/>
    </location>
</feature>
<feature type="compositionally biased region" description="Polar residues" evidence="1">
    <location>
        <begin position="182"/>
        <end position="199"/>
    </location>
</feature>
<name>A0A0F9PJA9_9ZZZZ</name>
<feature type="region of interest" description="Disordered" evidence="1">
    <location>
        <begin position="86"/>
        <end position="109"/>
    </location>
</feature>